<dbReference type="AlphaFoldDB" id="A0A975D2S7"/>
<gene>
    <name evidence="10" type="ORF">HRJ34_27070</name>
</gene>
<dbReference type="RefSeq" id="WP_011952110.1">
    <property type="nucleotide sequence ID" value="NZ_CP059319.1"/>
</dbReference>
<dbReference type="GO" id="GO:0030694">
    <property type="term" value="C:bacterial-type flagellum basal body, rod"/>
    <property type="evidence" value="ECO:0007669"/>
    <property type="project" value="UniProtKB-UniRule"/>
</dbReference>
<evidence type="ECO:0000256" key="5">
    <source>
        <dbReference type="ARBA" id="ARBA00040228"/>
    </source>
</evidence>
<dbReference type="SUPFAM" id="SSF117143">
    <property type="entry name" value="Flagellar hook protein flgE"/>
    <property type="match status" value="1"/>
</dbReference>
<dbReference type="EMBL" id="CP059319">
    <property type="protein sequence ID" value="QTH21907.1"/>
    <property type="molecule type" value="Genomic_DNA"/>
</dbReference>
<organism evidence="10 11">
    <name type="scientific">Rhizorhabdus wittichii</name>
    <dbReference type="NCBI Taxonomy" id="160791"/>
    <lineage>
        <taxon>Bacteria</taxon>
        <taxon>Pseudomonadati</taxon>
        <taxon>Pseudomonadota</taxon>
        <taxon>Alphaproteobacteria</taxon>
        <taxon>Sphingomonadales</taxon>
        <taxon>Sphingomonadaceae</taxon>
        <taxon>Rhizorhabdus</taxon>
    </lineage>
</organism>
<dbReference type="PANTHER" id="PTHR30435">
    <property type="entry name" value="FLAGELLAR PROTEIN"/>
    <property type="match status" value="1"/>
</dbReference>
<dbReference type="InterPro" id="IPR010930">
    <property type="entry name" value="Flg_bb/hook_C_dom"/>
</dbReference>
<comment type="similarity">
    <text evidence="2 6">Belongs to the flagella basal body rod proteins family.</text>
</comment>
<keyword evidence="10" id="KW-0969">Cilium</keyword>
<evidence type="ECO:0000256" key="4">
    <source>
        <dbReference type="ARBA" id="ARBA00038560"/>
    </source>
</evidence>
<comment type="subunit">
    <text evidence="4 6">The basal body constitutes a major portion of the flagellar organelle and consists of five rings (E,L,P,S, and M) mounted on a central rod. The rod consists of about 26 subunits of FlgG in the distal portion, and FlgB, FlgC and FlgF are thought to build up the proximal portion of the rod with about 6 subunits each.</text>
</comment>
<feature type="domain" description="Flagellar hook protein FlgE/F/G-like D1" evidence="9">
    <location>
        <begin position="88"/>
        <end position="146"/>
    </location>
</feature>
<dbReference type="InterPro" id="IPR053967">
    <property type="entry name" value="LlgE_F_G-like_D1"/>
</dbReference>
<proteinExistence type="inferred from homology"/>
<keyword evidence="10" id="KW-0282">Flagellum</keyword>
<dbReference type="GO" id="GO:0071978">
    <property type="term" value="P:bacterial-type flagellum-dependent swarming motility"/>
    <property type="evidence" value="ECO:0007669"/>
    <property type="project" value="TreeGrafter"/>
</dbReference>
<dbReference type="Pfam" id="PF06429">
    <property type="entry name" value="Flg_bbr_C"/>
    <property type="match status" value="1"/>
</dbReference>
<dbReference type="InterPro" id="IPR037925">
    <property type="entry name" value="FlgE/F/G-like"/>
</dbReference>
<dbReference type="OMA" id="HQDDMNA"/>
<dbReference type="InterPro" id="IPR001444">
    <property type="entry name" value="Flag_bb_rod_N"/>
</dbReference>
<protein>
    <recommendedName>
        <fullName evidence="5 6">Flagellar basal-body rod protein FlgF</fullName>
    </recommendedName>
</protein>
<comment type="subcellular location">
    <subcellularLocation>
        <location evidence="1 6">Bacterial flagellum basal body</location>
    </subcellularLocation>
</comment>
<evidence type="ECO:0000259" key="7">
    <source>
        <dbReference type="Pfam" id="PF00460"/>
    </source>
</evidence>
<evidence type="ECO:0000259" key="9">
    <source>
        <dbReference type="Pfam" id="PF22692"/>
    </source>
</evidence>
<dbReference type="PANTHER" id="PTHR30435:SF18">
    <property type="entry name" value="FLAGELLAR BASAL-BODY ROD PROTEIN FLGF"/>
    <property type="match status" value="1"/>
</dbReference>
<reference evidence="10" key="2">
    <citation type="submission" date="2021-04" db="EMBL/GenBank/DDBJ databases">
        <title>Isolation and genomic analysis of the ibuprofen-degrading bacterium Sphingomonas strain MPO218.</title>
        <authorList>
            <person name="Aulestia M."/>
            <person name="Flores A."/>
            <person name="Mangas E.L."/>
            <person name="Perez-Pulido A.J."/>
            <person name="Santero E."/>
            <person name="Camacho E.M."/>
        </authorList>
    </citation>
    <scope>NUCLEOTIDE SEQUENCE</scope>
    <source>
        <strain evidence="10">MPO218</strain>
    </source>
</reference>
<dbReference type="NCBIfam" id="TIGR03506">
    <property type="entry name" value="FlgEFG_subfam"/>
    <property type="match status" value="1"/>
</dbReference>
<evidence type="ECO:0000256" key="3">
    <source>
        <dbReference type="ARBA" id="ARBA00023143"/>
    </source>
</evidence>
<dbReference type="Pfam" id="PF22692">
    <property type="entry name" value="LlgE_F_G_D1"/>
    <property type="match status" value="1"/>
</dbReference>
<feature type="domain" description="Flagellar basal-body/hook protein C-terminal" evidence="8">
    <location>
        <begin position="198"/>
        <end position="242"/>
    </location>
</feature>
<evidence type="ECO:0000313" key="10">
    <source>
        <dbReference type="EMBL" id="QTH21907.1"/>
    </source>
</evidence>
<evidence type="ECO:0000256" key="6">
    <source>
        <dbReference type="RuleBase" id="RU362116"/>
    </source>
</evidence>
<dbReference type="Pfam" id="PF00460">
    <property type="entry name" value="Flg_bb_rod"/>
    <property type="match status" value="1"/>
</dbReference>
<evidence type="ECO:0000313" key="11">
    <source>
        <dbReference type="Proteomes" id="UP000664914"/>
    </source>
</evidence>
<evidence type="ECO:0000256" key="2">
    <source>
        <dbReference type="ARBA" id="ARBA00009677"/>
    </source>
</evidence>
<dbReference type="InterPro" id="IPR020013">
    <property type="entry name" value="Flagellar_FlgE/F/G"/>
</dbReference>
<sequence length="247" mass="25976">MDKLIYSSLSAMRSAMARQTMTANNLANANTVGFRGEMSSSTALWLKGDGFDSRATNSGEVTSADMSEGTINETGRDLDVALQGKDTLLAVQSREGDEAYTRRGDLQIGDSGLLTTGDGMPVLGDGGPITLPPYDRLVIAGDGTISIVPQGGDPTQMQMVDRLKLVSTNGSAVAKGLDGLFRPQSGGTLGADPQAAVRQGAIEGSNVNVSTTLIDMIEASRDWDMQVKMMSSAQDIDKASADLMRFD</sequence>
<feature type="domain" description="Flagellar basal body rod protein N-terminal" evidence="7">
    <location>
        <begin position="5"/>
        <end position="35"/>
    </location>
</feature>
<evidence type="ECO:0000259" key="8">
    <source>
        <dbReference type="Pfam" id="PF06429"/>
    </source>
</evidence>
<reference evidence="10" key="1">
    <citation type="submission" date="2020-07" db="EMBL/GenBank/DDBJ databases">
        <authorList>
            <person name="Camacho E."/>
        </authorList>
    </citation>
    <scope>NUCLEOTIDE SEQUENCE</scope>
    <source>
        <strain evidence="10">MPO218</strain>
    </source>
</reference>
<dbReference type="NCBIfam" id="NF009280">
    <property type="entry name" value="PRK12640.1"/>
    <property type="match status" value="1"/>
</dbReference>
<keyword evidence="3 6" id="KW-0975">Bacterial flagellum</keyword>
<dbReference type="Proteomes" id="UP000664914">
    <property type="component" value="Chromosome"/>
</dbReference>
<keyword evidence="10" id="KW-0966">Cell projection</keyword>
<name>A0A975D2S7_9SPHN</name>
<evidence type="ECO:0000256" key="1">
    <source>
        <dbReference type="ARBA" id="ARBA00004117"/>
    </source>
</evidence>
<accession>A0A975D2S7</accession>